<evidence type="ECO:0000256" key="1">
    <source>
        <dbReference type="SAM" id="SignalP"/>
    </source>
</evidence>
<dbReference type="EMBL" id="CABFWE030000005">
    <property type="protein sequence ID" value="CAD7036186.1"/>
    <property type="molecule type" value="Genomic_DNA"/>
</dbReference>
<proteinExistence type="predicted"/>
<name>A0ABM8PLA0_9HYPH</name>
<feature type="signal peptide" evidence="1">
    <location>
        <begin position="1"/>
        <end position="22"/>
    </location>
</feature>
<evidence type="ECO:0000313" key="2">
    <source>
        <dbReference type="EMBL" id="CAD7036186.1"/>
    </source>
</evidence>
<protein>
    <submittedName>
        <fullName evidence="2">Uncharacterized protein</fullName>
    </submittedName>
</protein>
<keyword evidence="3" id="KW-1185">Reference proteome</keyword>
<dbReference type="Proteomes" id="UP000601041">
    <property type="component" value="Unassembled WGS sequence"/>
</dbReference>
<dbReference type="RefSeq" id="WP_142587764.1">
    <property type="nucleotide sequence ID" value="NZ_CABFWE030000005.1"/>
</dbReference>
<comment type="caution">
    <text evidence="2">The sequence shown here is derived from an EMBL/GenBank/DDBJ whole genome shotgun (WGS) entry which is preliminary data.</text>
</comment>
<evidence type="ECO:0000313" key="3">
    <source>
        <dbReference type="Proteomes" id="UP000601041"/>
    </source>
</evidence>
<feature type="chain" id="PRO_5047276570" evidence="1">
    <location>
        <begin position="23"/>
        <end position="323"/>
    </location>
</feature>
<sequence>MARLSVALLMVGMLMWTVEAHAQECDPRSFMIQNISSIQQSGETELAFVLTSSREEFETVKKSGGLAGSYNLISGSANYDEAKQKAEQIAQSIRFDYRQSYASSIFLQAISPLATAAYSECLNKNRETPGLALWFEKMEGDYVTLRAFWIGRNVNLATAEYDEDPVVGGGEIVAQPRTWTKAKAEKIVVKRTPGEDLFVSLAVGGETNSVIVVKSPPAVLWQQASVTAPSPMQACSHGPNPGCSAGEAKQCVDATRPGGRFVENTWAITNRTTSDPSTYGENFEKRGSSKICVTMTQGTGACEVTQCAVGQLTAVETYPTVAE</sequence>
<keyword evidence="1" id="KW-0732">Signal</keyword>
<accession>A0ABM8PLA0</accession>
<reference evidence="2 3" key="1">
    <citation type="submission" date="2020-11" db="EMBL/GenBank/DDBJ databases">
        <authorList>
            <person name="Lassalle F."/>
        </authorList>
    </citation>
    <scope>NUCLEOTIDE SEQUENCE [LARGE SCALE GENOMIC DNA]</scope>
    <source>
        <strain evidence="2 3">AB21</strain>
    </source>
</reference>
<gene>
    <name evidence="2" type="ORF">RHAB21_02493</name>
</gene>
<organism evidence="2 3">
    <name type="scientific">Pseudorhizobium halotolerans</name>
    <dbReference type="NCBI Taxonomy" id="1233081"/>
    <lineage>
        <taxon>Bacteria</taxon>
        <taxon>Pseudomonadati</taxon>
        <taxon>Pseudomonadota</taxon>
        <taxon>Alphaproteobacteria</taxon>
        <taxon>Hyphomicrobiales</taxon>
        <taxon>Rhizobiaceae</taxon>
        <taxon>Rhizobium/Agrobacterium group</taxon>
        <taxon>Pseudorhizobium</taxon>
    </lineage>
</organism>